<name>A0A0A2EQ38_PORCN</name>
<gene>
    <name evidence="3" type="primary">rimP</name>
    <name evidence="5" type="ORF">HQ35_04800</name>
</gene>
<dbReference type="SUPFAM" id="SSF75420">
    <property type="entry name" value="YhbC-like, N-terminal domain"/>
    <property type="match status" value="1"/>
</dbReference>
<dbReference type="HAMAP" id="MF_01077">
    <property type="entry name" value="RimP"/>
    <property type="match status" value="1"/>
</dbReference>
<dbReference type="NCBIfam" id="NF002531">
    <property type="entry name" value="PRK02001.1"/>
    <property type="match status" value="1"/>
</dbReference>
<dbReference type="Pfam" id="PF02576">
    <property type="entry name" value="RimP_N"/>
    <property type="match status" value="1"/>
</dbReference>
<accession>A0A0A2EQ38</accession>
<dbReference type="PANTHER" id="PTHR33867:SF1">
    <property type="entry name" value="RIBOSOME MATURATION FACTOR RIMP"/>
    <property type="match status" value="1"/>
</dbReference>
<dbReference type="Gene3D" id="3.30.300.70">
    <property type="entry name" value="RimP-like superfamily, N-terminal"/>
    <property type="match status" value="1"/>
</dbReference>
<feature type="domain" description="Ribosome maturation factor RimP N-terminal" evidence="4">
    <location>
        <begin position="47"/>
        <end position="107"/>
    </location>
</feature>
<comment type="function">
    <text evidence="3">Required for maturation of 30S ribosomal subunits.</text>
</comment>
<dbReference type="STRING" id="36874.HQ34_03935"/>
<dbReference type="AlphaFoldDB" id="A0A0A2EQ38"/>
<evidence type="ECO:0000313" key="6">
    <source>
        <dbReference type="Proteomes" id="UP000030125"/>
    </source>
</evidence>
<comment type="subcellular location">
    <subcellularLocation>
        <location evidence="3">Cytoplasm</location>
    </subcellularLocation>
</comment>
<dbReference type="InterPro" id="IPR035956">
    <property type="entry name" value="RimP_N_sf"/>
</dbReference>
<keyword evidence="1 3" id="KW-0963">Cytoplasm</keyword>
<dbReference type="InterPro" id="IPR003728">
    <property type="entry name" value="Ribosome_maturation_RimP"/>
</dbReference>
<sequence>MYLCDEIVWFQRRQVLSSLFCICKKRTLNSMIEVSKVREVVEEFVSTHEGFFVVHIEVASGNKVIVEIDHDDHGVDIDTCIALNRFIESKIDREVEDYELEVSSAGITTPLRSTRQYRKYVGKELEVLLTTGVKELGVLKEVGDESIVLTVIRMVIPEGGRRKKPVEQDLTIAYKDIKKAVYNIRF</sequence>
<proteinExistence type="inferred from homology"/>
<dbReference type="GO" id="GO:0005829">
    <property type="term" value="C:cytosol"/>
    <property type="evidence" value="ECO:0007669"/>
    <property type="project" value="TreeGrafter"/>
</dbReference>
<comment type="caution">
    <text evidence="5">The sequence shown here is derived from an EMBL/GenBank/DDBJ whole genome shotgun (WGS) entry which is preliminary data.</text>
</comment>
<dbReference type="GO" id="GO:0006412">
    <property type="term" value="P:translation"/>
    <property type="evidence" value="ECO:0007669"/>
    <property type="project" value="TreeGrafter"/>
</dbReference>
<dbReference type="Proteomes" id="UP000030125">
    <property type="component" value="Unassembled WGS sequence"/>
</dbReference>
<reference evidence="5 6" key="1">
    <citation type="submission" date="2014-08" db="EMBL/GenBank/DDBJ databases">
        <title>Porphyromonas cangingivalis strain:COT-109_OH1386 Genome sequencing.</title>
        <authorList>
            <person name="Wallis C."/>
            <person name="Deusch O."/>
            <person name="O'Flynn C."/>
            <person name="Davis I."/>
            <person name="Jospin G."/>
            <person name="Darling A.E."/>
            <person name="Coil D.A."/>
            <person name="Alexiev A."/>
            <person name="Horsfall A."/>
            <person name="Kirkwood N."/>
            <person name="Harris S."/>
            <person name="Eisen J.A."/>
        </authorList>
    </citation>
    <scope>NUCLEOTIDE SEQUENCE [LARGE SCALE GENOMIC DNA]</scope>
    <source>
        <strain evidence="6">COT-109 OH1386</strain>
    </source>
</reference>
<organism evidence="5 6">
    <name type="scientific">Porphyromonas cangingivalis</name>
    <dbReference type="NCBI Taxonomy" id="36874"/>
    <lineage>
        <taxon>Bacteria</taxon>
        <taxon>Pseudomonadati</taxon>
        <taxon>Bacteroidota</taxon>
        <taxon>Bacteroidia</taxon>
        <taxon>Bacteroidales</taxon>
        <taxon>Porphyromonadaceae</taxon>
        <taxon>Porphyromonas</taxon>
    </lineage>
</organism>
<dbReference type="GO" id="GO:0000028">
    <property type="term" value="P:ribosomal small subunit assembly"/>
    <property type="evidence" value="ECO:0007669"/>
    <property type="project" value="TreeGrafter"/>
</dbReference>
<comment type="similarity">
    <text evidence="3">Belongs to the RimP family.</text>
</comment>
<dbReference type="PANTHER" id="PTHR33867">
    <property type="entry name" value="RIBOSOME MATURATION FACTOR RIMP"/>
    <property type="match status" value="1"/>
</dbReference>
<dbReference type="InterPro" id="IPR028989">
    <property type="entry name" value="RimP_N"/>
</dbReference>
<keyword evidence="2 3" id="KW-0690">Ribosome biogenesis</keyword>
<evidence type="ECO:0000256" key="3">
    <source>
        <dbReference type="HAMAP-Rule" id="MF_01077"/>
    </source>
</evidence>
<evidence type="ECO:0000256" key="2">
    <source>
        <dbReference type="ARBA" id="ARBA00022517"/>
    </source>
</evidence>
<keyword evidence="6" id="KW-1185">Reference proteome</keyword>
<evidence type="ECO:0000313" key="5">
    <source>
        <dbReference type="EMBL" id="KGN80951.1"/>
    </source>
</evidence>
<dbReference type="eggNOG" id="COG0779">
    <property type="taxonomic scope" value="Bacteria"/>
</dbReference>
<evidence type="ECO:0000256" key="1">
    <source>
        <dbReference type="ARBA" id="ARBA00022490"/>
    </source>
</evidence>
<dbReference type="EMBL" id="JQJD01000033">
    <property type="protein sequence ID" value="KGN80951.1"/>
    <property type="molecule type" value="Genomic_DNA"/>
</dbReference>
<evidence type="ECO:0000259" key="4">
    <source>
        <dbReference type="Pfam" id="PF02576"/>
    </source>
</evidence>
<protein>
    <recommendedName>
        <fullName evidence="3">Ribosome maturation factor RimP</fullName>
    </recommendedName>
</protein>